<protein>
    <submittedName>
        <fullName evidence="7">DUF1049 domain-containing protein</fullName>
    </submittedName>
</protein>
<dbReference type="GO" id="GO:0005886">
    <property type="term" value="C:plasma membrane"/>
    <property type="evidence" value="ECO:0007669"/>
    <property type="project" value="InterPro"/>
</dbReference>
<reference evidence="8" key="1">
    <citation type="submission" date="2018-11" db="EMBL/GenBank/DDBJ databases">
        <title>Complete genome sequence of Paenibacillus sp. ML311-T8.</title>
        <authorList>
            <person name="Nam Y.-D."/>
            <person name="Kang J."/>
            <person name="Chung W.-H."/>
            <person name="Park Y.S."/>
        </authorList>
    </citation>
    <scope>NUCLEOTIDE SEQUENCE [LARGE SCALE GENOMIC DNA]</scope>
    <source>
        <strain evidence="8">ML311-T8</strain>
    </source>
</reference>
<dbReference type="PANTHER" id="PTHR41335:SF1">
    <property type="entry name" value="MEMBRANE PROTEIN"/>
    <property type="match status" value="1"/>
</dbReference>
<gene>
    <name evidence="7" type="ORF">EHS13_31515</name>
</gene>
<dbReference type="AlphaFoldDB" id="A0A6B8RUX4"/>
<evidence type="ECO:0000256" key="4">
    <source>
        <dbReference type="ARBA" id="ARBA00023136"/>
    </source>
</evidence>
<keyword evidence="8" id="KW-1185">Reference proteome</keyword>
<name>A0A6B8RUX4_9BACL</name>
<organism evidence="7 8">
    <name type="scientific">Paenibacillus psychroresistens</name>
    <dbReference type="NCBI Taxonomy" id="1778678"/>
    <lineage>
        <taxon>Bacteria</taxon>
        <taxon>Bacillati</taxon>
        <taxon>Bacillota</taxon>
        <taxon>Bacilli</taxon>
        <taxon>Bacillales</taxon>
        <taxon>Paenibacillaceae</taxon>
        <taxon>Paenibacillus</taxon>
    </lineage>
</organism>
<feature type="domain" description="Lipopolysaccharide assembly protein A" evidence="6">
    <location>
        <begin position="24"/>
        <end position="79"/>
    </location>
</feature>
<evidence type="ECO:0000256" key="3">
    <source>
        <dbReference type="ARBA" id="ARBA00022989"/>
    </source>
</evidence>
<evidence type="ECO:0000313" key="8">
    <source>
        <dbReference type="Proteomes" id="UP000426246"/>
    </source>
</evidence>
<evidence type="ECO:0000259" key="6">
    <source>
        <dbReference type="Pfam" id="PF06305"/>
    </source>
</evidence>
<dbReference type="PANTHER" id="PTHR41335">
    <property type="entry name" value="MEMBRANE PROTEIN-RELATED"/>
    <property type="match status" value="1"/>
</dbReference>
<dbReference type="RefSeq" id="WP_155704193.1">
    <property type="nucleotide sequence ID" value="NZ_CP034235.1"/>
</dbReference>
<feature type="transmembrane region" description="Helical" evidence="5">
    <location>
        <begin position="37"/>
        <end position="62"/>
    </location>
</feature>
<keyword evidence="4 5" id="KW-0472">Membrane</keyword>
<dbReference type="OrthoDB" id="2990728at2"/>
<accession>A0A6B8RUX4</accession>
<keyword evidence="3 5" id="KW-1133">Transmembrane helix</keyword>
<evidence type="ECO:0000256" key="2">
    <source>
        <dbReference type="ARBA" id="ARBA00022692"/>
    </source>
</evidence>
<evidence type="ECO:0000256" key="1">
    <source>
        <dbReference type="ARBA" id="ARBA00022475"/>
    </source>
</evidence>
<evidence type="ECO:0000256" key="5">
    <source>
        <dbReference type="SAM" id="Phobius"/>
    </source>
</evidence>
<evidence type="ECO:0000313" key="7">
    <source>
        <dbReference type="EMBL" id="QGQ99086.1"/>
    </source>
</evidence>
<keyword evidence="2 5" id="KW-0812">Transmembrane</keyword>
<dbReference type="KEGG" id="ppsc:EHS13_31515"/>
<dbReference type="EMBL" id="CP034235">
    <property type="protein sequence ID" value="QGQ99086.1"/>
    <property type="molecule type" value="Genomic_DNA"/>
</dbReference>
<dbReference type="InterPro" id="IPR010445">
    <property type="entry name" value="LapA_dom"/>
</dbReference>
<dbReference type="Pfam" id="PF06305">
    <property type="entry name" value="LapA_dom"/>
    <property type="match status" value="1"/>
</dbReference>
<dbReference type="Proteomes" id="UP000426246">
    <property type="component" value="Chromosome"/>
</dbReference>
<sequence>MKTQWLLILALVFALVTAVFAVINVDSVQVNFLFSTTNIPLILVIVGSTLLGGIIVGIFGIVRQYQLQKKIRLLENELKISSNGSTKPLHNLTEPAIQDQALEPLPLNIQEQ</sequence>
<keyword evidence="1" id="KW-1003">Cell membrane</keyword>
<proteinExistence type="predicted"/>